<dbReference type="NCBIfam" id="TIGR00082">
    <property type="entry name" value="rbfA"/>
    <property type="match status" value="1"/>
</dbReference>
<organism evidence="2 3">
    <name type="scientific">Candidatus Avisuccinivibrio stercorigallinarum</name>
    <dbReference type="NCBI Taxonomy" id="2840704"/>
    <lineage>
        <taxon>Bacteria</taxon>
        <taxon>Pseudomonadati</taxon>
        <taxon>Pseudomonadota</taxon>
        <taxon>Gammaproteobacteria</taxon>
        <taxon>Aeromonadales</taxon>
        <taxon>Succinivibrionaceae</taxon>
        <taxon>Succinivibrionaceae incertae sedis</taxon>
        <taxon>Candidatus Avisuccinivibrio</taxon>
    </lineage>
</organism>
<dbReference type="AlphaFoldDB" id="A0A9D9DAS0"/>
<reference evidence="2" key="1">
    <citation type="submission" date="2020-10" db="EMBL/GenBank/DDBJ databases">
        <authorList>
            <person name="Gilroy R."/>
        </authorList>
    </citation>
    <scope>NUCLEOTIDE SEQUENCE</scope>
    <source>
        <strain evidence="2">17213</strain>
    </source>
</reference>
<dbReference type="Proteomes" id="UP000823631">
    <property type="component" value="Unassembled WGS sequence"/>
</dbReference>
<dbReference type="HAMAP" id="MF_00003">
    <property type="entry name" value="RbfA"/>
    <property type="match status" value="1"/>
</dbReference>
<evidence type="ECO:0000256" key="1">
    <source>
        <dbReference type="ARBA" id="ARBA00022517"/>
    </source>
</evidence>
<dbReference type="GO" id="GO:0043024">
    <property type="term" value="F:ribosomal small subunit binding"/>
    <property type="evidence" value="ECO:0007669"/>
    <property type="project" value="TreeGrafter"/>
</dbReference>
<proteinExistence type="inferred from homology"/>
<reference evidence="2" key="2">
    <citation type="journal article" date="2021" name="PeerJ">
        <title>Extensive microbial diversity within the chicken gut microbiome revealed by metagenomics and culture.</title>
        <authorList>
            <person name="Gilroy R."/>
            <person name="Ravi A."/>
            <person name="Getino M."/>
            <person name="Pursley I."/>
            <person name="Horton D.L."/>
            <person name="Alikhan N.F."/>
            <person name="Baker D."/>
            <person name="Gharbi K."/>
            <person name="Hall N."/>
            <person name="Watson M."/>
            <person name="Adriaenssens E.M."/>
            <person name="Foster-Nyarko E."/>
            <person name="Jarju S."/>
            <person name="Secka A."/>
            <person name="Antonio M."/>
            <person name="Oren A."/>
            <person name="Chaudhuri R.R."/>
            <person name="La Ragione R."/>
            <person name="Hildebrand F."/>
            <person name="Pallen M.J."/>
        </authorList>
    </citation>
    <scope>NUCLEOTIDE SEQUENCE</scope>
    <source>
        <strain evidence="2">17213</strain>
    </source>
</reference>
<accession>A0A9D9DAS0</accession>
<dbReference type="PANTHER" id="PTHR33515:SF1">
    <property type="entry name" value="RIBOSOME-BINDING FACTOR A, CHLOROPLASTIC-RELATED"/>
    <property type="match status" value="1"/>
</dbReference>
<gene>
    <name evidence="2" type="primary">rbfA</name>
    <name evidence="2" type="ORF">IAB19_07675</name>
</gene>
<comment type="caution">
    <text evidence="2">The sequence shown here is derived from an EMBL/GenBank/DDBJ whole genome shotgun (WGS) entry which is preliminary data.</text>
</comment>
<dbReference type="EMBL" id="JADINH010000163">
    <property type="protein sequence ID" value="MBO8416239.1"/>
    <property type="molecule type" value="Genomic_DNA"/>
</dbReference>
<evidence type="ECO:0000313" key="3">
    <source>
        <dbReference type="Proteomes" id="UP000823631"/>
    </source>
</evidence>
<sequence length="96" mass="10643">MPKQYGRNERVAALMLQETAKILQQELKDPRVRQATVTEVSVSPDLRNAKIYVSTLAGGDSSANEMLSGLQSAAGFIRSTLASRLKLRYMPQLTFE</sequence>
<dbReference type="Gene3D" id="3.30.300.20">
    <property type="match status" value="1"/>
</dbReference>
<dbReference type="InterPro" id="IPR023799">
    <property type="entry name" value="RbfA_dom_sf"/>
</dbReference>
<protein>
    <submittedName>
        <fullName evidence="2">30S ribosome-binding factor RbfA</fullName>
    </submittedName>
</protein>
<name>A0A9D9DAS0_9GAMM</name>
<dbReference type="PANTHER" id="PTHR33515">
    <property type="entry name" value="RIBOSOME-BINDING FACTOR A, CHLOROPLASTIC-RELATED"/>
    <property type="match status" value="1"/>
</dbReference>
<keyword evidence="1" id="KW-0690">Ribosome biogenesis</keyword>
<feature type="non-terminal residue" evidence="2">
    <location>
        <position position="96"/>
    </location>
</feature>
<dbReference type="InterPro" id="IPR000238">
    <property type="entry name" value="RbfA"/>
</dbReference>
<dbReference type="GO" id="GO:0006364">
    <property type="term" value="P:rRNA processing"/>
    <property type="evidence" value="ECO:0007669"/>
    <property type="project" value="InterPro"/>
</dbReference>
<dbReference type="SUPFAM" id="SSF89919">
    <property type="entry name" value="Ribosome-binding factor A, RbfA"/>
    <property type="match status" value="1"/>
</dbReference>
<dbReference type="GO" id="GO:0005829">
    <property type="term" value="C:cytosol"/>
    <property type="evidence" value="ECO:0007669"/>
    <property type="project" value="TreeGrafter"/>
</dbReference>
<evidence type="ECO:0000313" key="2">
    <source>
        <dbReference type="EMBL" id="MBO8416239.1"/>
    </source>
</evidence>
<dbReference type="Pfam" id="PF02033">
    <property type="entry name" value="RBFA"/>
    <property type="match status" value="1"/>
</dbReference>
<dbReference type="InterPro" id="IPR015946">
    <property type="entry name" value="KH_dom-like_a/b"/>
</dbReference>